<dbReference type="EMBL" id="NBSK02000008">
    <property type="protein sequence ID" value="KAJ0190293.1"/>
    <property type="molecule type" value="Genomic_DNA"/>
</dbReference>
<dbReference type="InterPro" id="IPR001611">
    <property type="entry name" value="Leu-rich_rpt"/>
</dbReference>
<dbReference type="GO" id="GO:0006952">
    <property type="term" value="P:defense response"/>
    <property type="evidence" value="ECO:0007669"/>
    <property type="project" value="UniProtKB-ARBA"/>
</dbReference>
<dbReference type="GO" id="GO:0051707">
    <property type="term" value="P:response to other organism"/>
    <property type="evidence" value="ECO:0007669"/>
    <property type="project" value="UniProtKB-ARBA"/>
</dbReference>
<keyword evidence="6" id="KW-0547">Nucleotide-binding</keyword>
<keyword evidence="10" id="KW-0675">Receptor</keyword>
<dbReference type="SUPFAM" id="SSF56112">
    <property type="entry name" value="Protein kinase-like (PK-like)"/>
    <property type="match status" value="1"/>
</dbReference>
<evidence type="ECO:0000256" key="6">
    <source>
        <dbReference type="ARBA" id="ARBA00022741"/>
    </source>
</evidence>
<keyword evidence="2" id="KW-0433">Leucine-rich repeat</keyword>
<dbReference type="PANTHER" id="PTHR48053">
    <property type="entry name" value="LEUCINE RICH REPEAT FAMILY PROTEIN, EXPRESSED"/>
    <property type="match status" value="1"/>
</dbReference>
<evidence type="ECO:0000256" key="4">
    <source>
        <dbReference type="ARBA" id="ARBA00022729"/>
    </source>
</evidence>
<dbReference type="PROSITE" id="PS50011">
    <property type="entry name" value="PROTEIN_KINASE_DOM"/>
    <property type="match status" value="1"/>
</dbReference>
<dbReference type="InterPro" id="IPR013210">
    <property type="entry name" value="LRR_N_plant-typ"/>
</dbReference>
<comment type="caution">
    <text evidence="14">The sequence shown here is derived from an EMBL/GenBank/DDBJ whole genome shotgun (WGS) entry which is preliminary data.</text>
</comment>
<dbReference type="Pfam" id="PF08263">
    <property type="entry name" value="LRRNT_2"/>
    <property type="match status" value="1"/>
</dbReference>
<evidence type="ECO:0000313" key="14">
    <source>
        <dbReference type="EMBL" id="KAJ0190293.1"/>
    </source>
</evidence>
<reference evidence="14 15" key="1">
    <citation type="journal article" date="2017" name="Nat. Commun.">
        <title>Genome assembly with in vitro proximity ligation data and whole-genome triplication in lettuce.</title>
        <authorList>
            <person name="Reyes-Chin-Wo S."/>
            <person name="Wang Z."/>
            <person name="Yang X."/>
            <person name="Kozik A."/>
            <person name="Arikit S."/>
            <person name="Song C."/>
            <person name="Xia L."/>
            <person name="Froenicke L."/>
            <person name="Lavelle D.O."/>
            <person name="Truco M.J."/>
            <person name="Xia R."/>
            <person name="Zhu S."/>
            <person name="Xu C."/>
            <person name="Xu H."/>
            <person name="Xu X."/>
            <person name="Cox K."/>
            <person name="Korf I."/>
            <person name="Meyers B.C."/>
            <person name="Michelmore R.W."/>
        </authorList>
    </citation>
    <scope>NUCLEOTIDE SEQUENCE [LARGE SCALE GENOMIC DNA]</scope>
    <source>
        <strain evidence="15">cv. Salinas</strain>
        <tissue evidence="14">Seedlings</tissue>
    </source>
</reference>
<comment type="subcellular location">
    <subcellularLocation>
        <location evidence="1">Membrane</location>
        <topology evidence="1">Single-pass type I membrane protein</topology>
    </subcellularLocation>
</comment>
<feature type="chain" id="PRO_5040280732" description="Protein kinase domain-containing protein" evidence="12">
    <location>
        <begin position="22"/>
        <end position="888"/>
    </location>
</feature>
<feature type="transmembrane region" description="Helical" evidence="11">
    <location>
        <begin position="544"/>
        <end position="564"/>
    </location>
</feature>
<sequence length="888" mass="98296">MASHCTLSLSLIFLLVFTINASSPSSSSTSSEADILLTFKSAINDPMNYLSSWSNTTTTHHCNWTGVTCTTTTTVSSLTLQNLNLSGEISPSVCQLSNLITLNLADNFFNQPIPLHLSQCSSLNTLNLSSNLIWGTIPDQISQFKSLKFLDLSKNHVEGKIPDGVGSLLNLQVLNLGNNLLSGSVPNVLGNFTELIVLDLSENPFMESEIPSDIGKLLKLEQVLLQRSGFYGEIPNSIVEMKELTIVDLSQNNLTGVLPSRIGSSFEKLVSFDVSQNNLFGYFPDGICESPGLTSLSLHTNYFNGTLPNTSIANCLNLERLELQNNGFHGDFPNNLWSLPKIKVIRAENNRFSGEIPDSISMSSQLEQVQIDNNSFIGKIPHGLGMVKSLYRFSASLNGLYGELPHNFCDSPLMSIINFSHNYITGEIPELKECKKLVSLSLADNNFVGEIPESLGDLPVLTYLDLSHNNLTGEIPLELQNLKLALFNVSFNRLSGRVPSSLTAGLPALYIEGNPDLCGPGLSNPCSKDDSLHKIAGISKLACALISLALLAGILSLAFGFYVLRRSSIQKSETGIWRSVFFYPLRVTEQDLIMAMDEKASRGSSGGFGRVYIINLPSNELIAVKKIDNIRNQSFKTLKTEVKTLAKIRHKNIIRILGFCHSDDSIFLIYECMEKGSLGDLISKGDFQLAWSFRLKIAIELLKDWLIFTRTTFPICFIEMLSPKMFFWTLNLNQSSRISHWIGFLVKLHSSPPWIQTHHLPATWHQILIITYNLNAELGYNKKATEQMDTYGFGVILLELVTGRAAEQVESNEESLDVVKWVRRKVNISNGAVQILDPKISSLCKKEALGMLEIALKCTSVMPEKRPSMCEVVVELRSIGSKNYVPES</sequence>
<evidence type="ECO:0000259" key="13">
    <source>
        <dbReference type="PROSITE" id="PS50011"/>
    </source>
</evidence>
<evidence type="ECO:0000256" key="1">
    <source>
        <dbReference type="ARBA" id="ARBA00004479"/>
    </source>
</evidence>
<evidence type="ECO:0000256" key="11">
    <source>
        <dbReference type="SAM" id="Phobius"/>
    </source>
</evidence>
<evidence type="ECO:0000313" key="15">
    <source>
        <dbReference type="Proteomes" id="UP000235145"/>
    </source>
</evidence>
<dbReference type="GO" id="GO:0005524">
    <property type="term" value="F:ATP binding"/>
    <property type="evidence" value="ECO:0007669"/>
    <property type="project" value="UniProtKB-KW"/>
</dbReference>
<dbReference type="InterPro" id="IPR000719">
    <property type="entry name" value="Prot_kinase_dom"/>
</dbReference>
<dbReference type="PRINTS" id="PR00019">
    <property type="entry name" value="LEURICHRPT"/>
</dbReference>
<dbReference type="GO" id="GO:0016020">
    <property type="term" value="C:membrane"/>
    <property type="evidence" value="ECO:0007669"/>
    <property type="project" value="UniProtKB-SubCell"/>
</dbReference>
<organism evidence="14 15">
    <name type="scientific">Lactuca sativa</name>
    <name type="common">Garden lettuce</name>
    <dbReference type="NCBI Taxonomy" id="4236"/>
    <lineage>
        <taxon>Eukaryota</taxon>
        <taxon>Viridiplantae</taxon>
        <taxon>Streptophyta</taxon>
        <taxon>Embryophyta</taxon>
        <taxon>Tracheophyta</taxon>
        <taxon>Spermatophyta</taxon>
        <taxon>Magnoliopsida</taxon>
        <taxon>eudicotyledons</taxon>
        <taxon>Gunneridae</taxon>
        <taxon>Pentapetalae</taxon>
        <taxon>asterids</taxon>
        <taxon>campanulids</taxon>
        <taxon>Asterales</taxon>
        <taxon>Asteraceae</taxon>
        <taxon>Cichorioideae</taxon>
        <taxon>Cichorieae</taxon>
        <taxon>Lactucinae</taxon>
        <taxon>Lactuca</taxon>
    </lineage>
</organism>
<evidence type="ECO:0000256" key="9">
    <source>
        <dbReference type="ARBA" id="ARBA00023136"/>
    </source>
</evidence>
<evidence type="ECO:0000256" key="7">
    <source>
        <dbReference type="ARBA" id="ARBA00022840"/>
    </source>
</evidence>
<evidence type="ECO:0000256" key="3">
    <source>
        <dbReference type="ARBA" id="ARBA00022692"/>
    </source>
</evidence>
<keyword evidence="9 11" id="KW-0472">Membrane</keyword>
<keyword evidence="7" id="KW-0067">ATP-binding</keyword>
<gene>
    <name evidence="14" type="ORF">LSAT_V11C800420700</name>
</gene>
<dbReference type="Proteomes" id="UP000235145">
    <property type="component" value="Unassembled WGS sequence"/>
</dbReference>
<evidence type="ECO:0000256" key="2">
    <source>
        <dbReference type="ARBA" id="ARBA00022614"/>
    </source>
</evidence>
<evidence type="ECO:0000256" key="12">
    <source>
        <dbReference type="SAM" id="SignalP"/>
    </source>
</evidence>
<dbReference type="InterPro" id="IPR032675">
    <property type="entry name" value="LRR_dom_sf"/>
</dbReference>
<dbReference type="PANTHER" id="PTHR48053:SF44">
    <property type="entry name" value="LEUCINE-RICH REPEAT DOMAIN, L DOMAIN-CONTAINING PROTEIN-RELATED"/>
    <property type="match status" value="1"/>
</dbReference>
<dbReference type="InterPro" id="IPR003591">
    <property type="entry name" value="Leu-rich_rpt_typical-subtyp"/>
</dbReference>
<dbReference type="SUPFAM" id="SSF52058">
    <property type="entry name" value="L domain-like"/>
    <property type="match status" value="2"/>
</dbReference>
<dbReference type="GO" id="GO:0004672">
    <property type="term" value="F:protein kinase activity"/>
    <property type="evidence" value="ECO:0000318"/>
    <property type="project" value="GO_Central"/>
</dbReference>
<dbReference type="AlphaFoldDB" id="A0A9R1UNT9"/>
<keyword evidence="4 12" id="KW-0732">Signal</keyword>
<keyword evidence="3 11" id="KW-0812">Transmembrane</keyword>
<dbReference type="FunFam" id="3.80.10.10:FF:000534">
    <property type="entry name" value="Probably inactive leucine-rich repeat receptor-like protein kinase At5g06940"/>
    <property type="match status" value="1"/>
</dbReference>
<evidence type="ECO:0000256" key="5">
    <source>
        <dbReference type="ARBA" id="ARBA00022737"/>
    </source>
</evidence>
<dbReference type="Pfam" id="PF00560">
    <property type="entry name" value="LRR_1"/>
    <property type="match status" value="8"/>
</dbReference>
<dbReference type="SMART" id="SM00369">
    <property type="entry name" value="LRR_TYP"/>
    <property type="match status" value="5"/>
</dbReference>
<dbReference type="InterPro" id="IPR011009">
    <property type="entry name" value="Kinase-like_dom_sf"/>
</dbReference>
<name>A0A9R1UNT9_LACSA</name>
<keyword evidence="5" id="KW-0677">Repeat</keyword>
<dbReference type="Gene3D" id="3.80.10.10">
    <property type="entry name" value="Ribonuclease Inhibitor"/>
    <property type="match status" value="3"/>
</dbReference>
<dbReference type="PROSITE" id="PS51450">
    <property type="entry name" value="LRR"/>
    <property type="match status" value="1"/>
</dbReference>
<dbReference type="FunFam" id="3.30.200.20:FF:000652">
    <property type="entry name" value="probably inactive leucine-rich repeat receptor-like protein kinase At5g06940"/>
    <property type="match status" value="1"/>
</dbReference>
<accession>A0A9R1UNT9</accession>
<feature type="domain" description="Protein kinase" evidence="13">
    <location>
        <begin position="597"/>
        <end position="885"/>
    </location>
</feature>
<dbReference type="InterPro" id="IPR051716">
    <property type="entry name" value="Plant_RL_S/T_kinase"/>
</dbReference>
<dbReference type="Gene3D" id="1.10.510.10">
    <property type="entry name" value="Transferase(Phosphotransferase) domain 1"/>
    <property type="match status" value="2"/>
</dbReference>
<evidence type="ECO:0000256" key="8">
    <source>
        <dbReference type="ARBA" id="ARBA00022989"/>
    </source>
</evidence>
<protein>
    <recommendedName>
        <fullName evidence="13">Protein kinase domain-containing protein</fullName>
    </recommendedName>
</protein>
<evidence type="ECO:0000256" key="10">
    <source>
        <dbReference type="ARBA" id="ARBA00023170"/>
    </source>
</evidence>
<keyword evidence="15" id="KW-1185">Reference proteome</keyword>
<feature type="signal peptide" evidence="12">
    <location>
        <begin position="1"/>
        <end position="21"/>
    </location>
</feature>
<dbReference type="FunFam" id="3.80.10.10:FF:000516">
    <property type="entry name" value="Leucine-rich repeat family protein"/>
    <property type="match status" value="1"/>
</dbReference>
<proteinExistence type="predicted"/>
<dbReference type="Pfam" id="PF00069">
    <property type="entry name" value="Pkinase"/>
    <property type="match status" value="1"/>
</dbReference>
<keyword evidence="8 11" id="KW-1133">Transmembrane helix</keyword>